<sequence length="103" mass="12226">MDINLKHKLMRYMVGNFSCQEISQLITDYLDGSLTLTERIRFQMHLGLCFACRNFLRQIKYTIATLRQLPPEPVPQHVREELLERFRAWKQRSPQSSVNSEVD</sequence>
<dbReference type="Proteomes" id="UP001302494">
    <property type="component" value="Chromosome"/>
</dbReference>
<proteinExistence type="predicted"/>
<reference evidence="2 3" key="1">
    <citation type="submission" date="2023-01" db="EMBL/GenBank/DDBJ databases">
        <title>Cultivation and genomic characterization of new, ubiquitous marine nitrite-oxidizing bacteria from the Nitrospirales.</title>
        <authorList>
            <person name="Mueller A.J."/>
            <person name="Daebeler A."/>
            <person name="Herbold C.W."/>
            <person name="Kirkegaard R.H."/>
            <person name="Daims H."/>
        </authorList>
    </citation>
    <scope>NUCLEOTIDE SEQUENCE [LARGE SCALE GENOMIC DNA]</scope>
    <source>
        <strain evidence="2 3">DK</strain>
    </source>
</reference>
<evidence type="ECO:0000259" key="1">
    <source>
        <dbReference type="Pfam" id="PF13490"/>
    </source>
</evidence>
<dbReference type="InterPro" id="IPR027383">
    <property type="entry name" value="Znf_put"/>
</dbReference>
<dbReference type="RefSeq" id="WP_312748437.1">
    <property type="nucleotide sequence ID" value="NZ_CP116968.1"/>
</dbReference>
<keyword evidence="3" id="KW-1185">Reference proteome</keyword>
<dbReference type="InterPro" id="IPR041916">
    <property type="entry name" value="Anti_sigma_zinc_sf"/>
</dbReference>
<protein>
    <submittedName>
        <fullName evidence="2">Zf-HC2 domain-containing protein</fullName>
    </submittedName>
</protein>
<dbReference type="AlphaFoldDB" id="A0AA96K252"/>
<accession>A0AA96K252</accession>
<dbReference type="KEGG" id="nneo:PQG83_08350"/>
<feature type="domain" description="Putative zinc-finger" evidence="1">
    <location>
        <begin position="19"/>
        <end position="53"/>
    </location>
</feature>
<organism evidence="2 3">
    <name type="scientific">Candidatus Nitrospira neomarina</name>
    <dbReference type="NCBI Taxonomy" id="3020899"/>
    <lineage>
        <taxon>Bacteria</taxon>
        <taxon>Pseudomonadati</taxon>
        <taxon>Nitrospirota</taxon>
        <taxon>Nitrospiria</taxon>
        <taxon>Nitrospirales</taxon>
        <taxon>Nitrospiraceae</taxon>
        <taxon>Nitrospira</taxon>
    </lineage>
</organism>
<dbReference type="EMBL" id="CP116968">
    <property type="protein sequence ID" value="WNM63751.1"/>
    <property type="molecule type" value="Genomic_DNA"/>
</dbReference>
<evidence type="ECO:0000313" key="2">
    <source>
        <dbReference type="EMBL" id="WNM63751.1"/>
    </source>
</evidence>
<dbReference type="Gene3D" id="1.10.10.1320">
    <property type="entry name" value="Anti-sigma factor, zinc-finger domain"/>
    <property type="match status" value="1"/>
</dbReference>
<evidence type="ECO:0000313" key="3">
    <source>
        <dbReference type="Proteomes" id="UP001302494"/>
    </source>
</evidence>
<name>A0AA96K252_9BACT</name>
<dbReference type="Pfam" id="PF13490">
    <property type="entry name" value="zf-HC2"/>
    <property type="match status" value="1"/>
</dbReference>
<gene>
    <name evidence="2" type="ORF">PQG83_08350</name>
</gene>